<dbReference type="Proteomes" id="UP001443914">
    <property type="component" value="Unassembled WGS sequence"/>
</dbReference>
<gene>
    <name evidence="1" type="ORF">RND81_10G144800</name>
</gene>
<sequence length="228" mass="22817">MIAVPSEVAKLWIPGIRNTQLDALMSERRRVSFVVGACPGQPMGQSRVVGRVDVAAGVVEVVDAGDELLLVGEADGVGPTESDHFAGGEAEIGENGKHFVEGYVGFREAVDGEGGVGDEAVFAAEDDGVEGAVDEGDEVVGSDGEDVGAGDDARAVEFQGGFGADDDVEAVVGEGEVDVGVALDGEEGGGGDEGGGVAAGDEAVVEEEAEGGGGGGGEFFLIFLVLNF</sequence>
<dbReference type="AlphaFoldDB" id="A0AAW1I225"/>
<organism evidence="1 2">
    <name type="scientific">Saponaria officinalis</name>
    <name type="common">Common soapwort</name>
    <name type="synonym">Lychnis saponaria</name>
    <dbReference type="NCBI Taxonomy" id="3572"/>
    <lineage>
        <taxon>Eukaryota</taxon>
        <taxon>Viridiplantae</taxon>
        <taxon>Streptophyta</taxon>
        <taxon>Embryophyta</taxon>
        <taxon>Tracheophyta</taxon>
        <taxon>Spermatophyta</taxon>
        <taxon>Magnoliopsida</taxon>
        <taxon>eudicotyledons</taxon>
        <taxon>Gunneridae</taxon>
        <taxon>Pentapetalae</taxon>
        <taxon>Caryophyllales</taxon>
        <taxon>Caryophyllaceae</taxon>
        <taxon>Caryophylleae</taxon>
        <taxon>Saponaria</taxon>
    </lineage>
</organism>
<accession>A0AAW1I225</accession>
<evidence type="ECO:0000313" key="2">
    <source>
        <dbReference type="Proteomes" id="UP001443914"/>
    </source>
</evidence>
<comment type="caution">
    <text evidence="1">The sequence shown here is derived from an EMBL/GenBank/DDBJ whole genome shotgun (WGS) entry which is preliminary data.</text>
</comment>
<keyword evidence="2" id="KW-1185">Reference proteome</keyword>
<proteinExistence type="predicted"/>
<evidence type="ECO:0000313" key="1">
    <source>
        <dbReference type="EMBL" id="KAK9683490.1"/>
    </source>
</evidence>
<dbReference type="EMBL" id="JBDFQZ010000010">
    <property type="protein sequence ID" value="KAK9683490.1"/>
    <property type="molecule type" value="Genomic_DNA"/>
</dbReference>
<name>A0AAW1I225_SAPOF</name>
<protein>
    <submittedName>
        <fullName evidence="1">Uncharacterized protein</fullName>
    </submittedName>
</protein>
<reference evidence="1" key="1">
    <citation type="submission" date="2024-03" db="EMBL/GenBank/DDBJ databases">
        <title>WGS assembly of Saponaria officinalis var. Norfolk2.</title>
        <authorList>
            <person name="Jenkins J."/>
            <person name="Shu S."/>
            <person name="Grimwood J."/>
            <person name="Barry K."/>
            <person name="Goodstein D."/>
            <person name="Schmutz J."/>
            <person name="Leebens-Mack J."/>
            <person name="Osbourn A."/>
        </authorList>
    </citation>
    <scope>NUCLEOTIDE SEQUENCE [LARGE SCALE GENOMIC DNA]</scope>
    <source>
        <strain evidence="1">JIC</strain>
    </source>
</reference>